<sequence>MVCIKKRFFNSNRLLLLPFGLWLGEKTIVTHLQATLLYSILISSVVFQLSRLFIAECSFDFIVRIFSSTSLYAMLTSLPIIFWIHMKTITYLFDQLQYIYDRLKDRNEIAIYDKYGYFANHVTTIIIILLVCGLCGNSVIIYLPFVLDIVVPKNESYAIRTMQFVTEYFNVSEKYYFLVLVHLTAASVTGAIVFTGTGTMLFSYLQHVCGMFEIASYRIEQAMASELLHKCHIKNRNVICRKMICAIDIQRQAMEFAKHLITSMEGTLFVMIITTVLCMTCNLFRIFQIESPMERMDEVLIHLLHLWAVLFILIILFLSNYVGQEVTDYSNHVYEITYNVSWYLAPLHIQKLILFLLERSHKIFTLSAGGLFTASIECFATLVKVSMSYFTFMYSIQ</sequence>
<feature type="transmembrane region" description="Helical" evidence="10">
    <location>
        <begin position="299"/>
        <end position="320"/>
    </location>
</feature>
<dbReference type="Proteomes" id="UP000053097">
    <property type="component" value="Unassembled WGS sequence"/>
</dbReference>
<keyword evidence="4 10" id="KW-0812">Transmembrane</keyword>
<comment type="similarity">
    <text evidence="10">Belongs to the insect chemoreceptor superfamily. Heteromeric odorant receptor channel (TC 1.A.69) family.</text>
</comment>
<dbReference type="GO" id="GO:0004984">
    <property type="term" value="F:olfactory receptor activity"/>
    <property type="evidence" value="ECO:0007669"/>
    <property type="project" value="InterPro"/>
</dbReference>
<keyword evidence="2" id="KW-1003">Cell membrane</keyword>
<protein>
    <recommendedName>
        <fullName evidence="10">Odorant receptor</fullName>
    </recommendedName>
</protein>
<evidence type="ECO:0000256" key="9">
    <source>
        <dbReference type="ARBA" id="ARBA00023224"/>
    </source>
</evidence>
<evidence type="ECO:0000256" key="3">
    <source>
        <dbReference type="ARBA" id="ARBA00022606"/>
    </source>
</evidence>
<dbReference type="GO" id="GO:0005886">
    <property type="term" value="C:plasma membrane"/>
    <property type="evidence" value="ECO:0007669"/>
    <property type="project" value="UniProtKB-SubCell"/>
</dbReference>
<evidence type="ECO:0000256" key="6">
    <source>
        <dbReference type="ARBA" id="ARBA00022989"/>
    </source>
</evidence>
<evidence type="ECO:0000256" key="5">
    <source>
        <dbReference type="ARBA" id="ARBA00022725"/>
    </source>
</evidence>
<reference evidence="11 12" key="1">
    <citation type="journal article" date="2014" name="Curr. Biol.">
        <title>The genome of the clonal raider ant Cerapachys biroi.</title>
        <authorList>
            <person name="Oxley P.R."/>
            <person name="Ji L."/>
            <person name="Fetter-Pruneda I."/>
            <person name="McKenzie S.K."/>
            <person name="Li C."/>
            <person name="Hu H."/>
            <person name="Zhang G."/>
            <person name="Kronauer D.J."/>
        </authorList>
    </citation>
    <scope>NUCLEOTIDE SEQUENCE [LARGE SCALE GENOMIC DNA]</scope>
</reference>
<dbReference type="EMBL" id="KK107373">
    <property type="protein sequence ID" value="EZA51620.1"/>
    <property type="molecule type" value="Genomic_DNA"/>
</dbReference>
<comment type="subcellular location">
    <subcellularLocation>
        <location evidence="1 10">Cell membrane</location>
        <topology evidence="1 10">Multi-pass membrane protein</topology>
    </subcellularLocation>
</comment>
<evidence type="ECO:0000256" key="7">
    <source>
        <dbReference type="ARBA" id="ARBA00023136"/>
    </source>
</evidence>
<keyword evidence="12" id="KW-1185">Reference proteome</keyword>
<feature type="transmembrane region" description="Helical" evidence="10">
    <location>
        <begin position="175"/>
        <end position="194"/>
    </location>
</feature>
<gene>
    <name evidence="11" type="ORF">X777_08804</name>
</gene>
<evidence type="ECO:0000256" key="4">
    <source>
        <dbReference type="ARBA" id="ARBA00022692"/>
    </source>
</evidence>
<name>A0A026W6F0_OOCBI</name>
<dbReference type="Pfam" id="PF02949">
    <property type="entry name" value="7tm_6"/>
    <property type="match status" value="1"/>
</dbReference>
<organism evidence="11 12">
    <name type="scientific">Ooceraea biroi</name>
    <name type="common">Clonal raider ant</name>
    <name type="synonym">Cerapachys biroi</name>
    <dbReference type="NCBI Taxonomy" id="2015173"/>
    <lineage>
        <taxon>Eukaryota</taxon>
        <taxon>Metazoa</taxon>
        <taxon>Ecdysozoa</taxon>
        <taxon>Arthropoda</taxon>
        <taxon>Hexapoda</taxon>
        <taxon>Insecta</taxon>
        <taxon>Pterygota</taxon>
        <taxon>Neoptera</taxon>
        <taxon>Endopterygota</taxon>
        <taxon>Hymenoptera</taxon>
        <taxon>Apocrita</taxon>
        <taxon>Aculeata</taxon>
        <taxon>Formicoidea</taxon>
        <taxon>Formicidae</taxon>
        <taxon>Dorylinae</taxon>
        <taxon>Ooceraea</taxon>
    </lineage>
</organism>
<proteinExistence type="inferred from homology"/>
<keyword evidence="5 10" id="KW-0552">Olfaction</keyword>
<evidence type="ECO:0000256" key="10">
    <source>
        <dbReference type="RuleBase" id="RU351113"/>
    </source>
</evidence>
<dbReference type="GO" id="GO:0005549">
    <property type="term" value="F:odorant binding"/>
    <property type="evidence" value="ECO:0007669"/>
    <property type="project" value="InterPro"/>
</dbReference>
<feature type="transmembrane region" description="Helical" evidence="10">
    <location>
        <begin position="364"/>
        <end position="383"/>
    </location>
</feature>
<dbReference type="InterPro" id="IPR004117">
    <property type="entry name" value="7tm6_olfct_rcpt"/>
</dbReference>
<accession>A0A026W6F0</accession>
<evidence type="ECO:0000256" key="8">
    <source>
        <dbReference type="ARBA" id="ARBA00023170"/>
    </source>
</evidence>
<evidence type="ECO:0000256" key="2">
    <source>
        <dbReference type="ARBA" id="ARBA00022475"/>
    </source>
</evidence>
<keyword evidence="8 10" id="KW-0675">Receptor</keyword>
<keyword evidence="7 10" id="KW-0472">Membrane</keyword>
<feature type="transmembrane region" description="Helical" evidence="10">
    <location>
        <begin position="61"/>
        <end position="84"/>
    </location>
</feature>
<dbReference type="PANTHER" id="PTHR21137:SF35">
    <property type="entry name" value="ODORANT RECEPTOR 19A-RELATED"/>
    <property type="match status" value="1"/>
</dbReference>
<evidence type="ECO:0000256" key="1">
    <source>
        <dbReference type="ARBA" id="ARBA00004651"/>
    </source>
</evidence>
<feature type="transmembrane region" description="Helical" evidence="10">
    <location>
        <begin position="125"/>
        <end position="151"/>
    </location>
</feature>
<feature type="transmembrane region" description="Helical" evidence="10">
    <location>
        <begin position="268"/>
        <end position="287"/>
    </location>
</feature>
<keyword evidence="6 10" id="KW-1133">Transmembrane helix</keyword>
<dbReference type="OrthoDB" id="7699053at2759"/>
<dbReference type="PANTHER" id="PTHR21137">
    <property type="entry name" value="ODORANT RECEPTOR"/>
    <property type="match status" value="1"/>
</dbReference>
<feature type="transmembrane region" description="Helical" evidence="10">
    <location>
        <begin position="36"/>
        <end position="54"/>
    </location>
</feature>
<keyword evidence="3 10" id="KW-0716">Sensory transduction</keyword>
<dbReference type="AlphaFoldDB" id="A0A026W6F0"/>
<dbReference type="GO" id="GO:0007165">
    <property type="term" value="P:signal transduction"/>
    <property type="evidence" value="ECO:0007669"/>
    <property type="project" value="UniProtKB-KW"/>
</dbReference>
<evidence type="ECO:0000313" key="11">
    <source>
        <dbReference type="EMBL" id="EZA51620.1"/>
    </source>
</evidence>
<keyword evidence="9 10" id="KW-0807">Transducer</keyword>
<evidence type="ECO:0000313" key="12">
    <source>
        <dbReference type="Proteomes" id="UP000053097"/>
    </source>
</evidence>